<gene>
    <name evidence="6" type="ORF">ACJIZ3_018578</name>
</gene>
<dbReference type="GO" id="GO:0005634">
    <property type="term" value="C:nucleus"/>
    <property type="evidence" value="ECO:0007669"/>
    <property type="project" value="UniProtKB-SubCell"/>
</dbReference>
<evidence type="ECO:0000256" key="3">
    <source>
        <dbReference type="ARBA" id="ARBA00022490"/>
    </source>
</evidence>
<sequence length="106" mass="12443">MEQSRIMLSCITWTGVLQKTSTQASCSHQVTSDMDREWQKRRNEFNTIGYRDGIIAGKEDAAQEGFNIGFKESVFIGYKWGSVRGITRYYRKEYKTMNYQLFIFDV</sequence>
<evidence type="ECO:0000256" key="4">
    <source>
        <dbReference type="ARBA" id="ARBA00023242"/>
    </source>
</evidence>
<comment type="caution">
    <text evidence="6">The sequence shown here is derived from an EMBL/GenBank/DDBJ whole genome shotgun (WGS) entry which is preliminary data.</text>
</comment>
<keyword evidence="4" id="KW-0539">Nucleus</keyword>
<name>A0ABD3SYP4_9LAMI</name>
<evidence type="ECO:0000259" key="5">
    <source>
        <dbReference type="Pfam" id="PF09811"/>
    </source>
</evidence>
<dbReference type="Proteomes" id="UP001634393">
    <property type="component" value="Unassembled WGS sequence"/>
</dbReference>
<evidence type="ECO:0000256" key="2">
    <source>
        <dbReference type="ARBA" id="ARBA00004496"/>
    </source>
</evidence>
<organism evidence="6 7">
    <name type="scientific">Penstemon smallii</name>
    <dbReference type="NCBI Taxonomy" id="265156"/>
    <lineage>
        <taxon>Eukaryota</taxon>
        <taxon>Viridiplantae</taxon>
        <taxon>Streptophyta</taxon>
        <taxon>Embryophyta</taxon>
        <taxon>Tracheophyta</taxon>
        <taxon>Spermatophyta</taxon>
        <taxon>Magnoliopsida</taxon>
        <taxon>eudicotyledons</taxon>
        <taxon>Gunneridae</taxon>
        <taxon>Pentapetalae</taxon>
        <taxon>asterids</taxon>
        <taxon>lamiids</taxon>
        <taxon>Lamiales</taxon>
        <taxon>Plantaginaceae</taxon>
        <taxon>Cheloneae</taxon>
        <taxon>Penstemon</taxon>
    </lineage>
</organism>
<reference evidence="6 7" key="1">
    <citation type="submission" date="2024-12" db="EMBL/GenBank/DDBJ databases">
        <title>The unique morphological basis and parallel evolutionary history of personate flowers in Penstemon.</title>
        <authorList>
            <person name="Depatie T.H."/>
            <person name="Wessinger C.A."/>
        </authorList>
    </citation>
    <scope>NUCLEOTIDE SEQUENCE [LARGE SCALE GENOMIC DNA]</scope>
    <source>
        <strain evidence="6">WTNN_2</strain>
        <tissue evidence="6">Leaf</tissue>
    </source>
</reference>
<dbReference type="InterPro" id="IPR038881">
    <property type="entry name" value="Yae1-like"/>
</dbReference>
<dbReference type="GO" id="GO:0005737">
    <property type="term" value="C:cytoplasm"/>
    <property type="evidence" value="ECO:0007669"/>
    <property type="project" value="UniProtKB-SubCell"/>
</dbReference>
<feature type="domain" description="Essential protein Yae1 N-terminal" evidence="5">
    <location>
        <begin position="49"/>
        <end position="86"/>
    </location>
</feature>
<comment type="subcellular location">
    <subcellularLocation>
        <location evidence="2">Cytoplasm</location>
    </subcellularLocation>
    <subcellularLocation>
        <location evidence="1">Nucleus</location>
    </subcellularLocation>
</comment>
<evidence type="ECO:0000256" key="1">
    <source>
        <dbReference type="ARBA" id="ARBA00004123"/>
    </source>
</evidence>
<dbReference type="Pfam" id="PF09811">
    <property type="entry name" value="Yae1_N"/>
    <property type="match status" value="1"/>
</dbReference>
<accession>A0ABD3SYP4</accession>
<protein>
    <recommendedName>
        <fullName evidence="5">Essential protein Yae1 N-terminal domain-containing protein</fullName>
    </recommendedName>
</protein>
<keyword evidence="7" id="KW-1185">Reference proteome</keyword>
<dbReference type="InterPro" id="IPR019191">
    <property type="entry name" value="Essential_protein_Yae1_N"/>
</dbReference>
<dbReference type="EMBL" id="JBJXBP010000005">
    <property type="protein sequence ID" value="KAL3829776.1"/>
    <property type="molecule type" value="Genomic_DNA"/>
</dbReference>
<dbReference type="PANTHER" id="PTHR18829:SF0">
    <property type="entry name" value="PROTEIN YAE1 HOMOLOG"/>
    <property type="match status" value="1"/>
</dbReference>
<proteinExistence type="predicted"/>
<dbReference type="PANTHER" id="PTHR18829">
    <property type="entry name" value="PROTEIN YAE1 HOMOLOG"/>
    <property type="match status" value="1"/>
</dbReference>
<dbReference type="AlphaFoldDB" id="A0ABD3SYP4"/>
<keyword evidence="3" id="KW-0963">Cytoplasm</keyword>
<evidence type="ECO:0000313" key="6">
    <source>
        <dbReference type="EMBL" id="KAL3829776.1"/>
    </source>
</evidence>
<evidence type="ECO:0000313" key="7">
    <source>
        <dbReference type="Proteomes" id="UP001634393"/>
    </source>
</evidence>